<dbReference type="InterPro" id="IPR009506">
    <property type="entry name" value="YjiS-like"/>
</dbReference>
<dbReference type="Pfam" id="PF06568">
    <property type="entry name" value="YjiS-like"/>
    <property type="match status" value="1"/>
</dbReference>
<feature type="domain" description="YjiS-like" evidence="1">
    <location>
        <begin position="80"/>
        <end position="116"/>
    </location>
</feature>
<reference evidence="2 3" key="1">
    <citation type="submission" date="2018-08" db="EMBL/GenBank/DDBJ databases">
        <title>Genome sequencing of Agrobacterium vitis strain ICMP 10754.</title>
        <authorList>
            <person name="Visnovsky S.B."/>
            <person name="Pitman A.R."/>
        </authorList>
    </citation>
    <scope>NUCLEOTIDE SEQUENCE [LARGE SCALE GENOMIC DNA]</scope>
    <source>
        <strain evidence="2 3">ICMP 10754</strain>
    </source>
</reference>
<accession>A0A368NTE2</accession>
<evidence type="ECO:0000313" key="2">
    <source>
        <dbReference type="EMBL" id="KAA3520868.1"/>
    </source>
</evidence>
<evidence type="ECO:0000259" key="1">
    <source>
        <dbReference type="Pfam" id="PF06568"/>
    </source>
</evidence>
<comment type="caution">
    <text evidence="2">The sequence shown here is derived from an EMBL/GenBank/DDBJ whole genome shotgun (WGS) entry which is preliminary data.</text>
</comment>
<name>A0A368NTE2_AGRVI</name>
<evidence type="ECO:0000313" key="3">
    <source>
        <dbReference type="Proteomes" id="UP000436911"/>
    </source>
</evidence>
<dbReference type="AlphaFoldDB" id="A0A368NTE2"/>
<gene>
    <name evidence="2" type="ORF">DXT89_24420</name>
</gene>
<organism evidence="2 3">
    <name type="scientific">Agrobacterium vitis</name>
    <name type="common">Rhizobium vitis</name>
    <dbReference type="NCBI Taxonomy" id="373"/>
    <lineage>
        <taxon>Bacteria</taxon>
        <taxon>Pseudomonadati</taxon>
        <taxon>Pseudomonadota</taxon>
        <taxon>Alphaproteobacteria</taxon>
        <taxon>Hyphomicrobiales</taxon>
        <taxon>Rhizobiaceae</taxon>
        <taxon>Rhizobium/Agrobacterium group</taxon>
        <taxon>Agrobacterium</taxon>
    </lineage>
</organism>
<protein>
    <submittedName>
        <fullName evidence="2">DUF1127 domain-containing protein</fullName>
    </submittedName>
</protein>
<dbReference type="EMBL" id="QUSG01000024">
    <property type="protein sequence ID" value="KAA3520868.1"/>
    <property type="molecule type" value="Genomic_DNA"/>
</dbReference>
<proteinExistence type="predicted"/>
<sequence length="145" mass="17440">MCYHDNYPYCHLQWYDCIYKYTDNKRHNRRLRDFRIMAMVTIDTIVLRDTDAAGSAQSSYHHGSVLRDPVWWLLKHIGTVRARLKRWQVTRRTRKDLTDLDACLLRDIGISREEARLEMRKSIYLHWTAELLPPHHHAPIKFPVL</sequence>
<dbReference type="Proteomes" id="UP000436911">
    <property type="component" value="Unassembled WGS sequence"/>
</dbReference>